<keyword evidence="10" id="KW-1185">Reference proteome</keyword>
<protein>
    <recommendedName>
        <fullName evidence="5 6">RNA 3'-terminal phosphate cyclase</fullName>
        <shortName evidence="5">RNA cyclase</shortName>
        <shortName evidence="5">RNA-3'-phosphate cyclase</shortName>
        <ecNumber evidence="5 6">6.5.1.4</ecNumber>
    </recommendedName>
</protein>
<comment type="similarity">
    <text evidence="1 5">Belongs to the RNA 3'-terminal cyclase family. Type 1 subfamily.</text>
</comment>
<feature type="domain" description="RNA 3'-terminal phosphate cyclase" evidence="7">
    <location>
        <begin position="11"/>
        <end position="323"/>
    </location>
</feature>
<dbReference type="EC" id="6.5.1.4" evidence="5 6"/>
<accession>A0A0C5VE79</accession>
<dbReference type="InterPro" id="IPR013792">
    <property type="entry name" value="RNA3'P_cycl/enolpyr_Trfase_a/b"/>
</dbReference>
<dbReference type="PANTHER" id="PTHR11096:SF0">
    <property type="entry name" value="RNA 3'-TERMINAL PHOSPHATE CYCLASE"/>
    <property type="match status" value="1"/>
</dbReference>
<comment type="subcellular location">
    <subcellularLocation>
        <location evidence="5">Cytoplasm</location>
    </subcellularLocation>
</comment>
<evidence type="ECO:0000256" key="3">
    <source>
        <dbReference type="ARBA" id="ARBA00022741"/>
    </source>
</evidence>
<dbReference type="Pfam" id="PF05189">
    <property type="entry name" value="RTC_insert"/>
    <property type="match status" value="1"/>
</dbReference>
<name>A0A0C5VE79_9GAMM</name>
<dbReference type="InterPro" id="IPR036553">
    <property type="entry name" value="RPTC_insert"/>
</dbReference>
<dbReference type="HOGENOM" id="CLU_027882_0_0_6"/>
<dbReference type="AlphaFoldDB" id="A0A0C5VE79"/>
<dbReference type="PANTHER" id="PTHR11096">
    <property type="entry name" value="RNA 3' TERMINAL PHOSPHATE CYCLASE"/>
    <property type="match status" value="1"/>
</dbReference>
<dbReference type="NCBIfam" id="TIGR03399">
    <property type="entry name" value="RNA_3prim_cycl"/>
    <property type="match status" value="1"/>
</dbReference>
<dbReference type="Proteomes" id="UP000032266">
    <property type="component" value="Chromosome"/>
</dbReference>
<dbReference type="HAMAP" id="MF_00200">
    <property type="entry name" value="RTC"/>
    <property type="match status" value="1"/>
</dbReference>
<proteinExistence type="inferred from homology"/>
<feature type="active site" description="Tele-AMP-histidine intermediate" evidence="5">
    <location>
        <position position="307"/>
    </location>
</feature>
<sequence>MDMIELDGRQGEGGGQILRSALTLAMLTGKGIEIHHIRGGRPKPGLMRQHLTCVLAAQTISGAWVEGAELGSTRLRFVPGAVTSGDYHFDVGSAGSTTLVFQTIALPLLQAKGASTVQFRGGTHNPMAPPLTYLKRSFLPLLREMGAQIELDVQRWGFMPAGGGCWQATIKPSVLSPISRLQRGELLNCRLSAYEVGLSNQVAERELQVFCRSAPMAVTETRIRQPKSSSPGNLLAVDLHFEKTRICLTELGRPRLSAEKVAGNLLKQVNRYLQSDAVLDEYLADQIMLPMLVAGGGEFRCDGLSDHGETNRQIIARVTGREMSFQDHILRL</sequence>
<dbReference type="InterPro" id="IPR037136">
    <property type="entry name" value="RNA3'_phos_cyclase_dom_sf"/>
</dbReference>
<keyword evidence="5" id="KW-0963">Cytoplasm</keyword>
<dbReference type="KEGG" id="gsn:YC6258_00471"/>
<evidence type="ECO:0000256" key="5">
    <source>
        <dbReference type="HAMAP-Rule" id="MF_00200"/>
    </source>
</evidence>
<dbReference type="GO" id="GO:0005737">
    <property type="term" value="C:cytoplasm"/>
    <property type="evidence" value="ECO:0007669"/>
    <property type="project" value="UniProtKB-SubCell"/>
</dbReference>
<evidence type="ECO:0000259" key="7">
    <source>
        <dbReference type="Pfam" id="PF01137"/>
    </source>
</evidence>
<feature type="binding site" evidence="5">
    <location>
        <position position="102"/>
    </location>
    <ligand>
        <name>ATP</name>
        <dbReference type="ChEBI" id="CHEBI:30616"/>
    </ligand>
</feature>
<dbReference type="Pfam" id="PF01137">
    <property type="entry name" value="RTC"/>
    <property type="match status" value="1"/>
</dbReference>
<evidence type="ECO:0000256" key="1">
    <source>
        <dbReference type="ARBA" id="ARBA00009206"/>
    </source>
</evidence>
<dbReference type="GO" id="GO:0006396">
    <property type="term" value="P:RNA processing"/>
    <property type="evidence" value="ECO:0007669"/>
    <property type="project" value="UniProtKB-UniRule"/>
</dbReference>
<gene>
    <name evidence="5" type="primary">rtcA</name>
    <name evidence="9" type="ORF">YC6258_00471</name>
</gene>
<dbReference type="InterPro" id="IPR013791">
    <property type="entry name" value="RNA3'-term_phos_cycl_insert"/>
</dbReference>
<dbReference type="PIRSF" id="PIRSF005378">
    <property type="entry name" value="RNA3'_term_phos_cycl_euk"/>
    <property type="match status" value="1"/>
</dbReference>
<dbReference type="InterPro" id="IPR017770">
    <property type="entry name" value="RNA3'_term_phos_cyc_type_1"/>
</dbReference>
<dbReference type="InterPro" id="IPR000228">
    <property type="entry name" value="RNA3'_term_phos_cyc"/>
</dbReference>
<feature type="domain" description="RNA 3'-terminal phosphate cyclase insert" evidence="8">
    <location>
        <begin position="182"/>
        <end position="273"/>
    </location>
</feature>
<evidence type="ECO:0000256" key="6">
    <source>
        <dbReference type="NCBIfam" id="TIGR03399"/>
    </source>
</evidence>
<dbReference type="Gene3D" id="3.65.10.20">
    <property type="entry name" value="RNA 3'-terminal phosphate cyclase domain"/>
    <property type="match status" value="1"/>
</dbReference>
<dbReference type="Gene3D" id="3.30.360.20">
    <property type="entry name" value="RNA 3'-terminal phosphate cyclase, insert domain"/>
    <property type="match status" value="1"/>
</dbReference>
<dbReference type="SUPFAM" id="SSF52913">
    <property type="entry name" value="RNA 3'-terminal phosphate cyclase, RPTC, insert domain"/>
    <property type="match status" value="1"/>
</dbReference>
<keyword evidence="2 5" id="KW-0436">Ligase</keyword>
<dbReference type="GO" id="GO:0003963">
    <property type="term" value="F:RNA-3'-phosphate cyclase activity"/>
    <property type="evidence" value="ECO:0007669"/>
    <property type="project" value="UniProtKB-UniRule"/>
</dbReference>
<keyword evidence="5" id="KW-0067">ATP-binding</keyword>
<dbReference type="InterPro" id="IPR023797">
    <property type="entry name" value="RNA3'_phos_cyclase_dom"/>
</dbReference>
<feature type="binding site" evidence="5">
    <location>
        <begin position="282"/>
        <end position="286"/>
    </location>
    <ligand>
        <name>ATP</name>
        <dbReference type="ChEBI" id="CHEBI:30616"/>
    </ligand>
</feature>
<dbReference type="GO" id="GO:0005524">
    <property type="term" value="F:ATP binding"/>
    <property type="evidence" value="ECO:0007669"/>
    <property type="project" value="UniProtKB-KW"/>
</dbReference>
<dbReference type="PATRIC" id="fig|1445510.3.peg.457"/>
<keyword evidence="3 5" id="KW-0547">Nucleotide-binding</keyword>
<evidence type="ECO:0000313" key="9">
    <source>
        <dbReference type="EMBL" id="AJQ92521.1"/>
    </source>
</evidence>
<evidence type="ECO:0000259" key="8">
    <source>
        <dbReference type="Pfam" id="PF05189"/>
    </source>
</evidence>
<dbReference type="OrthoDB" id="9789235at2"/>
<dbReference type="EMBL" id="CP007142">
    <property type="protein sequence ID" value="AJQ92521.1"/>
    <property type="molecule type" value="Genomic_DNA"/>
</dbReference>
<reference evidence="9 10" key="1">
    <citation type="submission" date="2014-01" db="EMBL/GenBank/DDBJ databases">
        <title>Full genme sequencing of cellulolytic bacterium Gynuella sunshinyii YC6258T gen. nov., sp. nov.</title>
        <authorList>
            <person name="Khan H."/>
            <person name="Chung E.J."/>
            <person name="Chung Y.R."/>
        </authorList>
    </citation>
    <scope>NUCLEOTIDE SEQUENCE [LARGE SCALE GENOMIC DNA]</scope>
    <source>
        <strain evidence="9 10">YC6258</strain>
    </source>
</reference>
<dbReference type="NCBIfam" id="NF003246">
    <property type="entry name" value="PRK04204.1-2"/>
    <property type="match status" value="1"/>
</dbReference>
<comment type="catalytic activity">
    <reaction evidence="4 5">
        <text>a 3'-end 3'-phospho-ribonucleotide-RNA + ATP = a 3'-end 2',3'-cyclophospho-ribonucleotide-RNA + AMP + diphosphate</text>
        <dbReference type="Rhea" id="RHEA:23976"/>
        <dbReference type="Rhea" id="RHEA-COMP:10463"/>
        <dbReference type="Rhea" id="RHEA-COMP:10464"/>
        <dbReference type="ChEBI" id="CHEBI:30616"/>
        <dbReference type="ChEBI" id="CHEBI:33019"/>
        <dbReference type="ChEBI" id="CHEBI:83062"/>
        <dbReference type="ChEBI" id="CHEBI:83064"/>
        <dbReference type="ChEBI" id="CHEBI:456215"/>
        <dbReference type="EC" id="6.5.1.4"/>
    </reaction>
</comment>
<evidence type="ECO:0000256" key="2">
    <source>
        <dbReference type="ARBA" id="ARBA00022598"/>
    </source>
</evidence>
<dbReference type="SUPFAM" id="SSF55205">
    <property type="entry name" value="EPT/RTPC-like"/>
    <property type="match status" value="1"/>
</dbReference>
<organism evidence="9 10">
    <name type="scientific">Gynuella sunshinyii YC6258</name>
    <dbReference type="NCBI Taxonomy" id="1445510"/>
    <lineage>
        <taxon>Bacteria</taxon>
        <taxon>Pseudomonadati</taxon>
        <taxon>Pseudomonadota</taxon>
        <taxon>Gammaproteobacteria</taxon>
        <taxon>Oceanospirillales</taxon>
        <taxon>Saccharospirillaceae</taxon>
        <taxon>Gynuella</taxon>
    </lineage>
</organism>
<evidence type="ECO:0000256" key="4">
    <source>
        <dbReference type="ARBA" id="ARBA00024481"/>
    </source>
</evidence>
<dbReference type="STRING" id="1445510.YC6258_00471"/>
<comment type="function">
    <text evidence="5">Catalyzes the conversion of 3'-phosphate to a 2',3'-cyclic phosphodiester at the end of RNA. The mechanism of action of the enzyme occurs in 3 steps: (A) adenylation of the enzyme by ATP; (B) transfer of adenylate to an RNA-N3'P to produce RNA-N3'PP5'A; (C) and attack of the adjacent 2'-hydroxyl on the 3'-phosphorus in the diester linkage to produce the cyclic end product. The biological role of this enzyme is unknown but it is likely to function in some aspects of cellular RNA processing.</text>
</comment>
<evidence type="ECO:0000313" key="10">
    <source>
        <dbReference type="Proteomes" id="UP000032266"/>
    </source>
</evidence>